<gene>
    <name evidence="2" type="ORF">SAMIE_1000410</name>
</gene>
<dbReference type="KEGG" id="sami:SAMIE_1000410"/>
<dbReference type="AlphaFoldDB" id="A0A494W7F5"/>
<proteinExistence type="predicted"/>
<dbReference type="InterPro" id="IPR012495">
    <property type="entry name" value="TadE-like_dom"/>
</dbReference>
<dbReference type="Pfam" id="PF07811">
    <property type="entry name" value="TadE"/>
    <property type="match status" value="1"/>
</dbReference>
<name>A0A494W7F5_9SPHN</name>
<dbReference type="EMBL" id="AP018664">
    <property type="protein sequence ID" value="BBD96540.1"/>
    <property type="molecule type" value="Genomic_DNA"/>
</dbReference>
<dbReference type="Proteomes" id="UP000279959">
    <property type="component" value="Chromosome"/>
</dbReference>
<sequence>MARRRFSLLRSISGIAMTEFALCLPFVVMLGTLGIEYTRYVVIKKRVSDMAAQIADNASRMGNASVLTNKPVSEAEINDLFVGATLEAGDAMDLPHKSRIILSSLEVNADNGQWIHWQRCFGSKNYPSSYGVQGDGQSGTGFAGMGRTGNKITAVKGSAVMFVEMAYSYTPVIGLLPVAMQDIVEVSAYNVRDSRDLTQVYPVTGVTASTC</sequence>
<accession>A0A494W7F5</accession>
<protein>
    <submittedName>
        <fullName evidence="2">Pilus assembly protein</fullName>
    </submittedName>
</protein>
<evidence type="ECO:0000259" key="1">
    <source>
        <dbReference type="Pfam" id="PF07811"/>
    </source>
</evidence>
<reference evidence="2 3" key="1">
    <citation type="submission" date="2018-05" db="EMBL/GenBank/DDBJ databases">
        <title>Complete Genome Sequence of the Nonylphenol-Degrading Bacterium Sphingobium amiense DSM 16289T.</title>
        <authorList>
            <person name="Ootsuka M."/>
            <person name="Nishizawa T."/>
            <person name="Ohta H."/>
        </authorList>
    </citation>
    <scope>NUCLEOTIDE SEQUENCE [LARGE SCALE GENOMIC DNA]</scope>
    <source>
        <strain evidence="2 3">DSM 16289</strain>
    </source>
</reference>
<organism evidence="2 3">
    <name type="scientific">Sphingobium amiense</name>
    <dbReference type="NCBI Taxonomy" id="135719"/>
    <lineage>
        <taxon>Bacteria</taxon>
        <taxon>Pseudomonadati</taxon>
        <taxon>Pseudomonadota</taxon>
        <taxon>Alphaproteobacteria</taxon>
        <taxon>Sphingomonadales</taxon>
        <taxon>Sphingomonadaceae</taxon>
        <taxon>Sphingobium</taxon>
    </lineage>
</organism>
<keyword evidence="3" id="KW-1185">Reference proteome</keyword>
<feature type="domain" description="TadE-like" evidence="1">
    <location>
        <begin position="14"/>
        <end position="55"/>
    </location>
</feature>
<dbReference type="RefSeq" id="WP_232037326.1">
    <property type="nucleotide sequence ID" value="NZ_AP018664.1"/>
</dbReference>
<evidence type="ECO:0000313" key="2">
    <source>
        <dbReference type="EMBL" id="BBD96540.1"/>
    </source>
</evidence>
<evidence type="ECO:0000313" key="3">
    <source>
        <dbReference type="Proteomes" id="UP000279959"/>
    </source>
</evidence>